<dbReference type="EMBL" id="JACEFG010000001">
    <property type="protein sequence ID" value="MBA2173530.1"/>
    <property type="molecule type" value="Genomic_DNA"/>
</dbReference>
<dbReference type="Proteomes" id="UP000571017">
    <property type="component" value="Unassembled WGS sequence"/>
</dbReference>
<dbReference type="Gene3D" id="3.10.560.10">
    <property type="entry name" value="Outer membrane lipoprotein wza domain like"/>
    <property type="match status" value="1"/>
</dbReference>
<dbReference type="GO" id="GO:0015627">
    <property type="term" value="C:type II protein secretion system complex"/>
    <property type="evidence" value="ECO:0007669"/>
    <property type="project" value="TreeGrafter"/>
</dbReference>
<dbReference type="PANTHER" id="PTHR21180">
    <property type="entry name" value="ENDONUCLEASE/EXONUCLEASE/PHOSPHATASE FAMILY DOMAIN-CONTAINING PROTEIN 1"/>
    <property type="match status" value="1"/>
</dbReference>
<evidence type="ECO:0000313" key="2">
    <source>
        <dbReference type="EMBL" id="MBA2173530.1"/>
    </source>
</evidence>
<dbReference type="GO" id="GO:0003677">
    <property type="term" value="F:DNA binding"/>
    <property type="evidence" value="ECO:0007669"/>
    <property type="project" value="InterPro"/>
</dbReference>
<evidence type="ECO:0000313" key="3">
    <source>
        <dbReference type="Proteomes" id="UP000571017"/>
    </source>
</evidence>
<comment type="caution">
    <text evidence="2">The sequence shown here is derived from an EMBL/GenBank/DDBJ whole genome shotgun (WGS) entry which is preliminary data.</text>
</comment>
<name>A0A838CNC0_9BACI</name>
<dbReference type="Gene3D" id="1.10.150.280">
    <property type="entry name" value="AF1531-like domain"/>
    <property type="match status" value="1"/>
</dbReference>
<dbReference type="SMART" id="SM00278">
    <property type="entry name" value="HhH1"/>
    <property type="match status" value="2"/>
</dbReference>
<feature type="domain" description="Helix-hairpin-helix DNA-binding motif class 1" evidence="1">
    <location>
        <begin position="134"/>
        <end position="153"/>
    </location>
</feature>
<dbReference type="PANTHER" id="PTHR21180:SF32">
    <property type="entry name" value="ENDONUCLEASE_EXONUCLEASE_PHOSPHATASE FAMILY DOMAIN-CONTAINING PROTEIN 1"/>
    <property type="match status" value="1"/>
</dbReference>
<dbReference type="NCBIfam" id="TIGR00426">
    <property type="entry name" value="competence protein ComEA helix-hairpin-helix repeat region"/>
    <property type="match status" value="1"/>
</dbReference>
<dbReference type="InterPro" id="IPR003583">
    <property type="entry name" value="Hlx-hairpin-Hlx_DNA-bd_motif"/>
</dbReference>
<accession>A0A838CNC0</accession>
<dbReference type="InterPro" id="IPR004509">
    <property type="entry name" value="Competence_ComEA_HhH"/>
</dbReference>
<dbReference type="RefSeq" id="WP_181470587.1">
    <property type="nucleotide sequence ID" value="NZ_JACEFG010000001.1"/>
</dbReference>
<sequence length="187" mass="20153">MMMLKRYGWMVGLILIFLFVFAQGQEENPVATPVKGLEVETGLNDEIDEPKEMKVDLKGEVVKPGVYVVKAGMRVDDVISMAGGMTGSADVTSINLAQLLQDEMVILVLPIGESAPTSASSASVFLPINQATKEEIEGLSGIGPSKAQAIVDYREEHGPFSSKEELLNISGIGEKTLEGMEDEIRIP</sequence>
<dbReference type="Pfam" id="PF10531">
    <property type="entry name" value="SLBB"/>
    <property type="match status" value="1"/>
</dbReference>
<keyword evidence="3" id="KW-1185">Reference proteome</keyword>
<reference evidence="2 3" key="1">
    <citation type="journal article" date="2004" name="Extremophiles">
        <title>Halobacillus locisalis sp. nov., a halophilic bacterium isolated from a marine solar saltern of the Yellow Sea in Korea.</title>
        <authorList>
            <person name="Yoon J.H."/>
            <person name="Kang K.H."/>
            <person name="Oh T.K."/>
            <person name="Park Y.H."/>
        </authorList>
    </citation>
    <scope>NUCLEOTIDE SEQUENCE [LARGE SCALE GENOMIC DNA]</scope>
    <source>
        <strain evidence="2 3">KCTC 3788</strain>
    </source>
</reference>
<dbReference type="GO" id="GO:0015628">
    <property type="term" value="P:protein secretion by the type II secretion system"/>
    <property type="evidence" value="ECO:0007669"/>
    <property type="project" value="TreeGrafter"/>
</dbReference>
<evidence type="ECO:0000259" key="1">
    <source>
        <dbReference type="SMART" id="SM00278"/>
    </source>
</evidence>
<dbReference type="InterPro" id="IPR010994">
    <property type="entry name" value="RuvA_2-like"/>
</dbReference>
<feature type="domain" description="Helix-hairpin-helix DNA-binding motif class 1" evidence="1">
    <location>
        <begin position="164"/>
        <end position="183"/>
    </location>
</feature>
<gene>
    <name evidence="2" type="ORF">H0266_01310</name>
</gene>
<dbReference type="InterPro" id="IPR019554">
    <property type="entry name" value="Soluble_ligand-bd"/>
</dbReference>
<dbReference type="Pfam" id="PF12836">
    <property type="entry name" value="HHH_3"/>
    <property type="match status" value="1"/>
</dbReference>
<proteinExistence type="predicted"/>
<organism evidence="2 3">
    <name type="scientific">Halobacillus locisalis</name>
    <dbReference type="NCBI Taxonomy" id="220753"/>
    <lineage>
        <taxon>Bacteria</taxon>
        <taxon>Bacillati</taxon>
        <taxon>Bacillota</taxon>
        <taxon>Bacilli</taxon>
        <taxon>Bacillales</taxon>
        <taxon>Bacillaceae</taxon>
        <taxon>Halobacillus</taxon>
    </lineage>
</organism>
<dbReference type="SUPFAM" id="SSF47781">
    <property type="entry name" value="RuvA domain 2-like"/>
    <property type="match status" value="1"/>
</dbReference>
<dbReference type="GO" id="GO:0006281">
    <property type="term" value="P:DNA repair"/>
    <property type="evidence" value="ECO:0007669"/>
    <property type="project" value="InterPro"/>
</dbReference>
<protein>
    <submittedName>
        <fullName evidence="2">Helix-hairpin-helix domain-containing protein</fullName>
    </submittedName>
</protein>
<dbReference type="SUPFAM" id="SSF142984">
    <property type="entry name" value="Nqo1 middle domain-like"/>
    <property type="match status" value="1"/>
</dbReference>
<dbReference type="InterPro" id="IPR051675">
    <property type="entry name" value="Endo/Exo/Phosphatase_dom_1"/>
</dbReference>
<dbReference type="AlphaFoldDB" id="A0A838CNC0"/>